<evidence type="ECO:0008006" key="4">
    <source>
        <dbReference type="Google" id="ProtNLM"/>
    </source>
</evidence>
<keyword evidence="3" id="KW-1185">Reference proteome</keyword>
<feature type="coiled-coil region" evidence="1">
    <location>
        <begin position="149"/>
        <end position="191"/>
    </location>
</feature>
<name>A0A5J4ZMZ7_9ASTE</name>
<sequence>MCGSRGESRSYLKSPRTRPYRVFLLAEHNFIYGDNEVQGRKDLGTELRQIAGITANQPWFVLGLEDLTYRGFKFTRNNKREGSRNIHCKLDRILINDEWLQNLRDGLGLMDYQIIYPLLDQGKCYWMRCKDFAPLLVASWQEESHCSPMLKLSLKLKRLKTHLRQFNKKLFSNTKIRIVEAKEKLDRTQADLQIDPRNTELHQRGKSLSVEYAELSLAEEAFFQQKARVKWLHVGDQDTVYFHRKVNGNRLRTKILSIIDRSGRRLEDPDEVKQEVVSFFQDLLGTSSPYNPSYKARITNVIKLNEVQKRDLCKEVGADEIREALFSIQGDKAPGPDGYCAAFFQKNWQLVGQDVIQAVSHFF</sequence>
<dbReference type="OrthoDB" id="1932741at2759"/>
<evidence type="ECO:0000256" key="1">
    <source>
        <dbReference type="SAM" id="Coils"/>
    </source>
</evidence>
<dbReference type="EMBL" id="CM018049">
    <property type="protein sequence ID" value="KAA8519329.1"/>
    <property type="molecule type" value="Genomic_DNA"/>
</dbReference>
<protein>
    <recommendedName>
        <fullName evidence="4">Reverse transcriptase domain-containing protein</fullName>
    </recommendedName>
</protein>
<reference evidence="2 3" key="1">
    <citation type="submission" date="2019-09" db="EMBL/GenBank/DDBJ databases">
        <title>A chromosome-level genome assembly of the Chinese tupelo Nyssa sinensis.</title>
        <authorList>
            <person name="Yang X."/>
            <person name="Kang M."/>
            <person name="Yang Y."/>
            <person name="Xiong H."/>
            <person name="Wang M."/>
            <person name="Zhang Z."/>
            <person name="Wang Z."/>
            <person name="Wu H."/>
            <person name="Ma T."/>
            <person name="Liu J."/>
            <person name="Xi Z."/>
        </authorList>
    </citation>
    <scope>NUCLEOTIDE SEQUENCE [LARGE SCALE GENOMIC DNA]</scope>
    <source>
        <strain evidence="2">J267</strain>
        <tissue evidence="2">Leaf</tissue>
    </source>
</reference>
<gene>
    <name evidence="2" type="ORF">F0562_013585</name>
</gene>
<dbReference type="Proteomes" id="UP000325577">
    <property type="component" value="Linkage Group LG6"/>
</dbReference>
<evidence type="ECO:0000313" key="2">
    <source>
        <dbReference type="EMBL" id="KAA8519329.1"/>
    </source>
</evidence>
<dbReference type="AlphaFoldDB" id="A0A5J4ZMZ7"/>
<evidence type="ECO:0000313" key="3">
    <source>
        <dbReference type="Proteomes" id="UP000325577"/>
    </source>
</evidence>
<keyword evidence="1" id="KW-0175">Coiled coil</keyword>
<organism evidence="2 3">
    <name type="scientific">Nyssa sinensis</name>
    <dbReference type="NCBI Taxonomy" id="561372"/>
    <lineage>
        <taxon>Eukaryota</taxon>
        <taxon>Viridiplantae</taxon>
        <taxon>Streptophyta</taxon>
        <taxon>Embryophyta</taxon>
        <taxon>Tracheophyta</taxon>
        <taxon>Spermatophyta</taxon>
        <taxon>Magnoliopsida</taxon>
        <taxon>eudicotyledons</taxon>
        <taxon>Gunneridae</taxon>
        <taxon>Pentapetalae</taxon>
        <taxon>asterids</taxon>
        <taxon>Cornales</taxon>
        <taxon>Nyssaceae</taxon>
        <taxon>Nyssa</taxon>
    </lineage>
</organism>
<accession>A0A5J4ZMZ7</accession>
<proteinExistence type="predicted"/>